<dbReference type="AlphaFoldDB" id="R0KN14"/>
<dbReference type="OrthoDB" id="2192931at2759"/>
<dbReference type="HOGENOM" id="CLU_1366604_0_0_1"/>
<organism evidence="2 3">
    <name type="scientific">Nosema bombycis (strain CQ1 / CVCC 102059)</name>
    <name type="common">Microsporidian parasite</name>
    <name type="synonym">Pebrine of silkworm</name>
    <dbReference type="NCBI Taxonomy" id="578461"/>
    <lineage>
        <taxon>Eukaryota</taxon>
        <taxon>Fungi</taxon>
        <taxon>Fungi incertae sedis</taxon>
        <taxon>Microsporidia</taxon>
        <taxon>Nosematidae</taxon>
        <taxon>Nosema</taxon>
    </lineage>
</organism>
<protein>
    <submittedName>
        <fullName evidence="2">Uncharacterized protein</fullName>
    </submittedName>
</protein>
<reference evidence="2 3" key="1">
    <citation type="journal article" date="2013" name="BMC Genomics">
        <title>Comparative genomics of parasitic silkworm microsporidia reveal an association between genome expansion and host adaptation.</title>
        <authorList>
            <person name="Pan G."/>
            <person name="Xu J."/>
            <person name="Li T."/>
            <person name="Xia Q."/>
            <person name="Liu S.L."/>
            <person name="Zhang G."/>
            <person name="Li S."/>
            <person name="Li C."/>
            <person name="Liu H."/>
            <person name="Yang L."/>
            <person name="Liu T."/>
            <person name="Zhang X."/>
            <person name="Wu Z."/>
            <person name="Fan W."/>
            <person name="Dang X."/>
            <person name="Xiang H."/>
            <person name="Tao M."/>
            <person name="Li Y."/>
            <person name="Hu J."/>
            <person name="Li Z."/>
            <person name="Lin L."/>
            <person name="Luo J."/>
            <person name="Geng L."/>
            <person name="Wang L."/>
            <person name="Long M."/>
            <person name="Wan Y."/>
            <person name="He N."/>
            <person name="Zhang Z."/>
            <person name="Lu C."/>
            <person name="Keeling P.J."/>
            <person name="Wang J."/>
            <person name="Xiang Z."/>
            <person name="Zhou Z."/>
        </authorList>
    </citation>
    <scope>NUCLEOTIDE SEQUENCE [LARGE SCALE GENOMIC DNA]</scope>
    <source>
        <strain evidence="3">CQ1 / CVCC 102059</strain>
    </source>
</reference>
<evidence type="ECO:0000313" key="3">
    <source>
        <dbReference type="Proteomes" id="UP000016927"/>
    </source>
</evidence>
<dbReference type="Proteomes" id="UP000016927">
    <property type="component" value="Unassembled WGS sequence"/>
</dbReference>
<evidence type="ECO:0000256" key="1">
    <source>
        <dbReference type="SAM" id="Coils"/>
    </source>
</evidence>
<keyword evidence="1" id="KW-0175">Coiled coil</keyword>
<dbReference type="EMBL" id="KB910005">
    <property type="protein sequence ID" value="EOB11532.1"/>
    <property type="molecule type" value="Genomic_DNA"/>
</dbReference>
<gene>
    <name evidence="2" type="ORF">NBO_1098g0001</name>
</gene>
<sequence>MYKTKCEIYKNKCEELEGHSIKLSKFENQQIVINTMVQIPNEIVNILYELNHNLNDIVNNMIMVCDQYENIGSDYKNFIFLIKNDLQEKDSIIKSLIENNLNSNNIDSLIKHENNMLKNEIILLKSKLDNFQSEEYTDVIEKLDQIRTENENIREYVTNLNSEILKKDHSIRNLEDNLHEITQKSRETNEILETKEILIV</sequence>
<keyword evidence="3" id="KW-1185">Reference proteome</keyword>
<dbReference type="VEuPathDB" id="MicrosporidiaDB:NBO_1098g0001"/>
<evidence type="ECO:0000313" key="2">
    <source>
        <dbReference type="EMBL" id="EOB11532.1"/>
    </source>
</evidence>
<proteinExistence type="predicted"/>
<name>R0KN14_NOSB1</name>
<accession>R0KN14</accession>
<feature type="coiled-coil region" evidence="1">
    <location>
        <begin position="114"/>
        <end position="191"/>
    </location>
</feature>